<dbReference type="EMBL" id="KT934943">
    <property type="protein sequence ID" value="ALM02433.1"/>
    <property type="molecule type" value="Genomic_DNA"/>
</dbReference>
<gene>
    <name evidence="2" type="ORF">KB57_040</name>
</gene>
<sequence>MSVVNEYKDPMSGKVNHFAKGSIKFVSIKPVKDGPNVVNGVKTTYIKVPGQPDKKIEATHVISFLMQDVDDNNNVIDPQSTGQWISMGEKKLHASHTDKVQVKMDSGYKDILAGMVVSFPLKVSKSGENTYYNGTLSGKVFNILDESKAGQPAPRQQQSSAPAAQSGGGVKIYGEITEIVGNLATVNDEKNGPGGVVLSDEQLAQVSVGGRMTAFVDMSNGNILNGFKAYGPAGQNNGGSGAKGKRSNYDPVGVSAGHAMNALVNLKLSGFKGDVEAAGKIVHDVTTKLIKELSEAEGKDVGQTVGNAVKYAVTNIAVKGKTIDADELEKATREAYALAATFYSYASATAQEESQKPSQPIQERLTTPPAQEAPAMDFDEPPMDFDDDIPFAPIGLPYGRNFIHCI</sequence>
<feature type="region of interest" description="Disordered" evidence="1">
    <location>
        <begin position="149"/>
        <end position="168"/>
    </location>
</feature>
<protein>
    <submittedName>
        <fullName evidence="2">Uncharacterized protein</fullName>
    </submittedName>
</protein>
<dbReference type="GeneID" id="26522996"/>
<dbReference type="RefSeq" id="YP_009187653.1">
    <property type="nucleotide sequence ID" value="NC_028659.1"/>
</dbReference>
<dbReference type="OrthoDB" id="12527at10239"/>
<dbReference type="KEGG" id="vg:26522996"/>
<dbReference type="Proteomes" id="UP000203990">
    <property type="component" value="Segment"/>
</dbReference>
<organism evidence="2 3">
    <name type="scientific">Klebsiella phage vB_KpnM_KB57</name>
    <dbReference type="NCBI Taxonomy" id="1719140"/>
    <lineage>
        <taxon>Viruses</taxon>
        <taxon>Duplodnaviria</taxon>
        <taxon>Heunggongvirae</taxon>
        <taxon>Uroviricota</taxon>
        <taxon>Caudoviricetes</taxon>
        <taxon>Vequintavirinae</taxon>
        <taxon>Mydovirus</taxon>
        <taxon>Mydovirus KB57</taxon>
    </lineage>
</organism>
<keyword evidence="3" id="KW-1185">Reference proteome</keyword>
<evidence type="ECO:0000313" key="2">
    <source>
        <dbReference type="EMBL" id="ALM02433.1"/>
    </source>
</evidence>
<reference evidence="2 3" key="1">
    <citation type="submission" date="2015-10" db="EMBL/GenBank/DDBJ databases">
        <title>Complete genome sequence of Klebsiella pneumoniae bacteriophage vB_KpnM_KB57.</title>
        <authorList>
            <person name="Volozhantsev N.V."/>
            <person name="Popova A.V."/>
            <person name="Krasilnikova V.M."/>
            <person name="Bogun A.G."/>
        </authorList>
    </citation>
    <scope>NUCLEOTIDE SEQUENCE [LARGE SCALE GENOMIC DNA]</scope>
</reference>
<evidence type="ECO:0000313" key="3">
    <source>
        <dbReference type="Proteomes" id="UP000203990"/>
    </source>
</evidence>
<feature type="compositionally biased region" description="Low complexity" evidence="1">
    <location>
        <begin position="149"/>
        <end position="165"/>
    </location>
</feature>
<name>A0A0S1RV26_9CAUD</name>
<proteinExistence type="predicted"/>
<accession>A0A0S1RV26</accession>
<evidence type="ECO:0000256" key="1">
    <source>
        <dbReference type="SAM" id="MobiDB-lite"/>
    </source>
</evidence>